<reference evidence="9 10" key="1">
    <citation type="submission" date="2024-02" db="EMBL/GenBank/DDBJ databases">
        <title>De novo assembly and annotation of 12 fungi associated with fruit tree decline syndrome in Ontario, Canada.</title>
        <authorList>
            <person name="Sulman M."/>
            <person name="Ellouze W."/>
            <person name="Ilyukhin E."/>
        </authorList>
    </citation>
    <scope>NUCLEOTIDE SEQUENCE [LARGE SCALE GENOMIC DNA]</scope>
    <source>
        <strain evidence="9 10">M1-105</strain>
    </source>
</reference>
<accession>A0ABR3T0V1</accession>
<evidence type="ECO:0000256" key="3">
    <source>
        <dbReference type="ARBA" id="ARBA00022692"/>
    </source>
</evidence>
<dbReference type="EMBL" id="JAJVDC020000027">
    <property type="protein sequence ID" value="KAL1632701.1"/>
    <property type="molecule type" value="Genomic_DNA"/>
</dbReference>
<dbReference type="PRINTS" id="PR01036">
    <property type="entry name" value="TCRTETB"/>
</dbReference>
<feature type="transmembrane region" description="Helical" evidence="7">
    <location>
        <begin position="372"/>
        <end position="391"/>
    </location>
</feature>
<dbReference type="Pfam" id="PF07690">
    <property type="entry name" value="MFS_1"/>
    <property type="match status" value="1"/>
</dbReference>
<dbReference type="PANTHER" id="PTHR23501:SF102">
    <property type="entry name" value="DRUG TRANSPORTER, PUTATIVE (AFU_ORTHOLOGUE AFUA_3G08530)-RELATED"/>
    <property type="match status" value="1"/>
</dbReference>
<evidence type="ECO:0000256" key="6">
    <source>
        <dbReference type="SAM" id="MobiDB-lite"/>
    </source>
</evidence>
<evidence type="ECO:0000313" key="9">
    <source>
        <dbReference type="EMBL" id="KAL1632701.1"/>
    </source>
</evidence>
<comment type="caution">
    <text evidence="9">The sequence shown here is derived from an EMBL/GenBank/DDBJ whole genome shotgun (WGS) entry which is preliminary data.</text>
</comment>
<feature type="transmembrane region" description="Helical" evidence="7">
    <location>
        <begin position="279"/>
        <end position="303"/>
    </location>
</feature>
<sequence>MASEKEESPAYPRSFYLALASLFLVPFSASVNAVILSSALPAITSALEANSSKAFWCGTGFQIARTVTTPVFGAFSEAFGRRNTLSAALIVFSVATAFCAAAQNIDWLLAARVVQGASAGGLNAVVGVVITDMIELRNRGKVTGIFAFSQFLGLPGGLLLGGVITQYSSWRWIFVISIPVCLIAMVGILLFLDLEPPEATFVVAVKSMDWGGMVLLCGAVTALMYGLTTGGTQNPWKSAKVIATIIIGALGMIAFSVYEWYHVKPMIPPRLFANRTSAVGFGASFLHGFIFWAMSSYMILYFISSLDHSLFRASLDCLPGIGMLVVSSASSGFIYAKLKRFQKILNFAWALVVVGTALLSTLRPNSGPGKYYGYQVIASIGGGMILPGRLLSVQASQKPEDVAMATTTMAFMLSIGQAFGMGIGGSVIQNRWDDLVNSHHIPSKYNIPSSKVESAYKLAKAFPEKIQRAYGDITAKSIATLFIFCCALSAVGFLTSFISKDLSLDKDERGRQRFRGGKKKRTEDVETPSEQSTDTGVRVERSPAPSVAQIELNCSPDAVRLDMVETRSHRSVKSAKI</sequence>
<evidence type="ECO:0000313" key="10">
    <source>
        <dbReference type="Proteomes" id="UP001521116"/>
    </source>
</evidence>
<keyword evidence="4 7" id="KW-1133">Transmembrane helix</keyword>
<evidence type="ECO:0000256" key="2">
    <source>
        <dbReference type="ARBA" id="ARBA00007520"/>
    </source>
</evidence>
<feature type="transmembrane region" description="Helical" evidence="7">
    <location>
        <begin position="403"/>
        <end position="428"/>
    </location>
</feature>
<feature type="transmembrane region" description="Helical" evidence="7">
    <location>
        <begin position="109"/>
        <end position="130"/>
    </location>
</feature>
<keyword evidence="3 7" id="KW-0812">Transmembrane</keyword>
<dbReference type="InterPro" id="IPR011701">
    <property type="entry name" value="MFS"/>
</dbReference>
<feature type="transmembrane region" description="Helical" evidence="7">
    <location>
        <begin position="85"/>
        <end position="103"/>
    </location>
</feature>
<dbReference type="PANTHER" id="PTHR23501">
    <property type="entry name" value="MAJOR FACILITATOR SUPERFAMILY"/>
    <property type="match status" value="1"/>
</dbReference>
<feature type="transmembrane region" description="Helical" evidence="7">
    <location>
        <begin position="239"/>
        <end position="258"/>
    </location>
</feature>
<dbReference type="SUPFAM" id="SSF103473">
    <property type="entry name" value="MFS general substrate transporter"/>
    <property type="match status" value="1"/>
</dbReference>
<feature type="domain" description="Major facilitator superfamily (MFS) profile" evidence="8">
    <location>
        <begin position="18"/>
        <end position="504"/>
    </location>
</feature>
<feature type="transmembrane region" description="Helical" evidence="7">
    <location>
        <begin position="204"/>
        <end position="227"/>
    </location>
</feature>
<evidence type="ECO:0000256" key="5">
    <source>
        <dbReference type="ARBA" id="ARBA00023136"/>
    </source>
</evidence>
<dbReference type="InterPro" id="IPR036259">
    <property type="entry name" value="MFS_trans_sf"/>
</dbReference>
<gene>
    <name evidence="9" type="primary">SGE1</name>
    <name evidence="9" type="ORF">SLS56_003398</name>
</gene>
<keyword evidence="5 7" id="KW-0472">Membrane</keyword>
<evidence type="ECO:0000256" key="1">
    <source>
        <dbReference type="ARBA" id="ARBA00004141"/>
    </source>
</evidence>
<dbReference type="PROSITE" id="PS50850">
    <property type="entry name" value="MFS"/>
    <property type="match status" value="1"/>
</dbReference>
<keyword evidence="10" id="KW-1185">Reference proteome</keyword>
<evidence type="ECO:0000259" key="8">
    <source>
        <dbReference type="PROSITE" id="PS50850"/>
    </source>
</evidence>
<comment type="subcellular location">
    <subcellularLocation>
        <location evidence="1">Membrane</location>
        <topology evidence="1">Multi-pass membrane protein</topology>
    </subcellularLocation>
</comment>
<feature type="transmembrane region" description="Helical" evidence="7">
    <location>
        <begin position="343"/>
        <end position="360"/>
    </location>
</feature>
<evidence type="ECO:0000256" key="4">
    <source>
        <dbReference type="ARBA" id="ARBA00022989"/>
    </source>
</evidence>
<dbReference type="InterPro" id="IPR020846">
    <property type="entry name" value="MFS_dom"/>
</dbReference>
<comment type="similarity">
    <text evidence="2">Belongs to the major facilitator superfamily. TCR/Tet family.</text>
</comment>
<feature type="transmembrane region" description="Helical" evidence="7">
    <location>
        <begin position="478"/>
        <end position="499"/>
    </location>
</feature>
<protein>
    <submittedName>
        <fullName evidence="9">Multidrug transporter</fullName>
    </submittedName>
</protein>
<proteinExistence type="inferred from homology"/>
<feature type="transmembrane region" description="Helical" evidence="7">
    <location>
        <begin position="142"/>
        <end position="164"/>
    </location>
</feature>
<feature type="transmembrane region" description="Helical" evidence="7">
    <location>
        <begin position="15"/>
        <end position="36"/>
    </location>
</feature>
<organism evidence="9 10">
    <name type="scientific">Neofusicoccum ribis</name>
    <dbReference type="NCBI Taxonomy" id="45134"/>
    <lineage>
        <taxon>Eukaryota</taxon>
        <taxon>Fungi</taxon>
        <taxon>Dikarya</taxon>
        <taxon>Ascomycota</taxon>
        <taxon>Pezizomycotina</taxon>
        <taxon>Dothideomycetes</taxon>
        <taxon>Dothideomycetes incertae sedis</taxon>
        <taxon>Botryosphaeriales</taxon>
        <taxon>Botryosphaeriaceae</taxon>
        <taxon>Neofusicoccum</taxon>
    </lineage>
</organism>
<dbReference type="Proteomes" id="UP001521116">
    <property type="component" value="Unassembled WGS sequence"/>
</dbReference>
<feature type="transmembrane region" description="Helical" evidence="7">
    <location>
        <begin position="170"/>
        <end position="192"/>
    </location>
</feature>
<feature type="transmembrane region" description="Helical" evidence="7">
    <location>
        <begin position="318"/>
        <end position="336"/>
    </location>
</feature>
<feature type="region of interest" description="Disordered" evidence="6">
    <location>
        <begin position="512"/>
        <end position="547"/>
    </location>
</feature>
<name>A0ABR3T0V1_9PEZI</name>
<evidence type="ECO:0000256" key="7">
    <source>
        <dbReference type="SAM" id="Phobius"/>
    </source>
</evidence>
<dbReference type="Gene3D" id="1.20.1250.20">
    <property type="entry name" value="MFS general substrate transporter like domains"/>
    <property type="match status" value="1"/>
</dbReference>